<feature type="region of interest" description="Disordered" evidence="4">
    <location>
        <begin position="813"/>
        <end position="856"/>
    </location>
</feature>
<organism evidence="6 7">
    <name type="scientific">Aporhodopirellula aestuarii</name>
    <dbReference type="NCBI Taxonomy" id="2950107"/>
    <lineage>
        <taxon>Bacteria</taxon>
        <taxon>Pseudomonadati</taxon>
        <taxon>Planctomycetota</taxon>
        <taxon>Planctomycetia</taxon>
        <taxon>Pirellulales</taxon>
        <taxon>Pirellulaceae</taxon>
        <taxon>Aporhodopirellula</taxon>
    </lineage>
</organism>
<evidence type="ECO:0000313" key="6">
    <source>
        <dbReference type="EMBL" id="MCM2369294.1"/>
    </source>
</evidence>
<evidence type="ECO:0000256" key="3">
    <source>
        <dbReference type="ARBA" id="ARBA00023136"/>
    </source>
</evidence>
<feature type="region of interest" description="Disordered" evidence="4">
    <location>
        <begin position="542"/>
        <end position="575"/>
    </location>
</feature>
<dbReference type="RefSeq" id="WP_250926969.1">
    <property type="nucleotide sequence ID" value="NZ_JAMQBK010000007.1"/>
</dbReference>
<feature type="domain" description="NolW-like" evidence="5">
    <location>
        <begin position="669"/>
        <end position="773"/>
    </location>
</feature>
<feature type="compositionally biased region" description="Basic and acidic residues" evidence="4">
    <location>
        <begin position="956"/>
        <end position="965"/>
    </location>
</feature>
<keyword evidence="2" id="KW-0732">Signal</keyword>
<evidence type="ECO:0000256" key="1">
    <source>
        <dbReference type="ARBA" id="ARBA00004370"/>
    </source>
</evidence>
<dbReference type="InterPro" id="IPR038591">
    <property type="entry name" value="NolW-like_sf"/>
</dbReference>
<dbReference type="PANTHER" id="PTHR30332">
    <property type="entry name" value="PROBABLE GENERAL SECRETION PATHWAY PROTEIN D"/>
    <property type="match status" value="1"/>
</dbReference>
<dbReference type="Pfam" id="PF03958">
    <property type="entry name" value="Secretin_N"/>
    <property type="match status" value="2"/>
</dbReference>
<keyword evidence="7" id="KW-1185">Reference proteome</keyword>
<dbReference type="InterPro" id="IPR050810">
    <property type="entry name" value="Bact_Secretion_Sys_Channel"/>
</dbReference>
<comment type="caution">
    <text evidence="6">The sequence shown here is derived from an EMBL/GenBank/DDBJ whole genome shotgun (WGS) entry which is preliminary data.</text>
</comment>
<protein>
    <submittedName>
        <fullName evidence="6">General secretion pathway protein</fullName>
    </submittedName>
</protein>
<comment type="subcellular location">
    <subcellularLocation>
        <location evidence="1">Membrane</location>
    </subcellularLocation>
</comment>
<accession>A0ABT0TY38</accession>
<keyword evidence="3" id="KW-0472">Membrane</keyword>
<evidence type="ECO:0000256" key="4">
    <source>
        <dbReference type="SAM" id="MobiDB-lite"/>
    </source>
</evidence>
<evidence type="ECO:0000256" key="2">
    <source>
        <dbReference type="ARBA" id="ARBA00022729"/>
    </source>
</evidence>
<reference evidence="6 7" key="1">
    <citation type="journal article" date="2022" name="Syst. Appl. Microbiol.">
        <title>Rhodopirellula aestuarii sp. nov., a novel member of the genus Rhodopirellula isolated from brackish sediments collected in the Tagus River estuary, Portugal.</title>
        <authorList>
            <person name="Vitorino I.R."/>
            <person name="Klimek D."/>
            <person name="Calusinska M."/>
            <person name="Lobo-da-Cunha A."/>
            <person name="Vasconcelos V."/>
            <person name="Lage O.M."/>
        </authorList>
    </citation>
    <scope>NUCLEOTIDE SEQUENCE [LARGE SCALE GENOMIC DNA]</scope>
    <source>
        <strain evidence="6 7">ICT_H3.1</strain>
    </source>
</reference>
<feature type="compositionally biased region" description="Pro residues" evidence="4">
    <location>
        <begin position="84"/>
        <end position="96"/>
    </location>
</feature>
<proteinExistence type="predicted"/>
<evidence type="ECO:0000313" key="7">
    <source>
        <dbReference type="Proteomes" id="UP001202961"/>
    </source>
</evidence>
<evidence type="ECO:0000259" key="5">
    <source>
        <dbReference type="Pfam" id="PF03958"/>
    </source>
</evidence>
<dbReference type="Gene3D" id="3.30.1370.120">
    <property type="match status" value="3"/>
</dbReference>
<feature type="compositionally biased region" description="Polar residues" evidence="4">
    <location>
        <begin position="566"/>
        <end position="575"/>
    </location>
</feature>
<feature type="region of interest" description="Disordered" evidence="4">
    <location>
        <begin position="33"/>
        <end position="107"/>
    </location>
</feature>
<feature type="compositionally biased region" description="Low complexity" evidence="4">
    <location>
        <begin position="554"/>
        <end position="565"/>
    </location>
</feature>
<feature type="region of interest" description="Disordered" evidence="4">
    <location>
        <begin position="920"/>
        <end position="1014"/>
    </location>
</feature>
<dbReference type="EMBL" id="JAMQBK010000007">
    <property type="protein sequence ID" value="MCM2369294.1"/>
    <property type="molecule type" value="Genomic_DNA"/>
</dbReference>
<dbReference type="PANTHER" id="PTHR30332:SF24">
    <property type="entry name" value="SECRETIN GSPD-RELATED"/>
    <property type="match status" value="1"/>
</dbReference>
<name>A0ABT0TY38_9BACT</name>
<feature type="compositionally biased region" description="Gly residues" evidence="4">
    <location>
        <begin position="835"/>
        <end position="847"/>
    </location>
</feature>
<feature type="domain" description="NolW-like" evidence="5">
    <location>
        <begin position="787"/>
        <end position="893"/>
    </location>
</feature>
<dbReference type="InterPro" id="IPR005644">
    <property type="entry name" value="NolW-like"/>
</dbReference>
<feature type="compositionally biased region" description="Gly residues" evidence="4">
    <location>
        <begin position="968"/>
        <end position="1014"/>
    </location>
</feature>
<feature type="compositionally biased region" description="Low complexity" evidence="4">
    <location>
        <begin position="55"/>
        <end position="76"/>
    </location>
</feature>
<gene>
    <name evidence="6" type="ORF">NB063_01535</name>
</gene>
<feature type="compositionally biased region" description="Low complexity" evidence="4">
    <location>
        <begin position="927"/>
        <end position="953"/>
    </location>
</feature>
<dbReference type="Proteomes" id="UP001202961">
    <property type="component" value="Unassembled WGS sequence"/>
</dbReference>
<sequence>MPLISSPHARPVRFVLIAIMIATVCVMGISTSNAQTSEESTAKPAEDTASAETGVETPAAESPAEEQPAASEPVAETKLEATPAPSPVAPAPPADQTPPAAEPEKPELLASDGKKGLQFNFAGARWADVLHWLADEADLSLQIDTAPAGTVNFADPTKVYTVSEGLDLINRLLLDRGWAVVRRGRMLLLVDLEADNAEKLISEMAELVTPESFDERGNSDIVRCVFPLGSVSPDQAREELSQIIGPWGRINVLAGARQVVVTETVGKLKVIDQVLRAATQAQSSVVEINLKHRAAEEVLEIARPLLGLEPGTNASEDIRLSVSLYGDRIFATGNQSKLDLLESVIEKADRPFPGEGEEVDTAQVTPELRTHPVSSADLQTVYDVLQTLIAGTPDARLAIDANRGAVIAFGRPETQATIARTIAELEGSGRDFTIIDLKRLEPAQALLTINKFFGITEAGGGNGPVVDGDPVTGRLWVRGTTDQINSVKRLIAELENDPLAGGLGDNVRILPLTGSAASETLRQIESLWPLTGRGNRIRVITPSAAQDRQESRDNNPPNTINVPNNQSESSQIEDTSVSYGIRDQTLVWQYPATATSDSDASQDSDAAAETVVTADAQAEADYSGDDIIIQMTSAGIVIASRDPNALDLMEQLVTSLSAESTFASDLPTIFWLRFIKADVASELVAGVLGGADASGSAASLTESMMGGIGGGMLGGLLGMGGGGGGETSETRTILTSRGSVNIVPDNRLNALIVQAPPADLDFIRTVLQEIDREESPETIQTIARPTLIPVVYQDAAAVAKIVTAVFADLINDTSQSGNGGRNNQPNPQDLLEALRGGGRGGRGGGGSAQATPKSEASKIIVAVDERSNSLVVTATPQNLQSVRELVETLDQQGLESEQRVEVVAMGGSVRPEIMLQALQSVTGKQPTTASSTSTSSSANGQSSGSSSSSTGSSPEEIQRRIEYFRSRFGGGDTGRGGGGDTGRGGGDTGRGGGGGSTRGGGGGGNTGGRGGRGR</sequence>